<feature type="domain" description="Rhamnogalacturonase A/B/Epimerase-like pectate lyase" evidence="2">
    <location>
        <begin position="410"/>
        <end position="480"/>
    </location>
</feature>
<dbReference type="Pfam" id="PF12708">
    <property type="entry name" value="Pect-lyase_RHGA_epim"/>
    <property type="match status" value="2"/>
</dbReference>
<dbReference type="EMBL" id="JAUJFL010000004">
    <property type="protein sequence ID" value="KAK2604753.1"/>
    <property type="molecule type" value="Genomic_DNA"/>
</dbReference>
<accession>A0AAD9SDQ0</accession>
<dbReference type="CDD" id="cd23668">
    <property type="entry name" value="GH55_beta13glucanase-like"/>
    <property type="match status" value="1"/>
</dbReference>
<feature type="chain" id="PRO_5042032906" description="Rhamnogalacturonase A/B/Epimerase-like pectate lyase domain-containing protein" evidence="1">
    <location>
        <begin position="19"/>
        <end position="778"/>
    </location>
</feature>
<dbReference type="SUPFAM" id="SSF51126">
    <property type="entry name" value="Pectin lyase-like"/>
    <property type="match status" value="2"/>
</dbReference>
<feature type="domain" description="Rhamnogalacturonase A/B/Epimerase-like pectate lyase" evidence="2">
    <location>
        <begin position="56"/>
        <end position="281"/>
    </location>
</feature>
<dbReference type="AlphaFoldDB" id="A0AAD9SDQ0"/>
<protein>
    <recommendedName>
        <fullName evidence="2">Rhamnogalacturonase A/B/Epimerase-like pectate lyase domain-containing protein</fullName>
    </recommendedName>
</protein>
<dbReference type="GO" id="GO:0004650">
    <property type="term" value="F:polygalacturonase activity"/>
    <property type="evidence" value="ECO:0007669"/>
    <property type="project" value="InterPro"/>
</dbReference>
<evidence type="ECO:0000313" key="4">
    <source>
        <dbReference type="Proteomes" id="UP001265746"/>
    </source>
</evidence>
<keyword evidence="4" id="KW-1185">Reference proteome</keyword>
<name>A0AAD9SDQ0_PHOAM</name>
<comment type="caution">
    <text evidence="3">The sequence shown here is derived from an EMBL/GenBank/DDBJ whole genome shotgun (WGS) entry which is preliminary data.</text>
</comment>
<dbReference type="InterPro" id="IPR012334">
    <property type="entry name" value="Pectin_lyas_fold"/>
</dbReference>
<evidence type="ECO:0000313" key="3">
    <source>
        <dbReference type="EMBL" id="KAK2604753.1"/>
    </source>
</evidence>
<sequence length="778" mass="82472">MIFSKLLTSVLLALPAIAAPAPQASTAAASGSSSYWVADIARNGSPAFGDAGYKVFRNVKDYGATGDGATDDTAAINKAISDGGRCGQGCGSSTTTPAIVYFPPGTYMVSEPIVQYYYTQLVGDAVTLPTLKAMASFEGMAVIDADPYNYDDGSNWYTNQNNFFRQIRNFKIDLTGLDQSKGAGIHWQVAQATSLQNIEFNMVQGGDAANQQKGIFMDNGSGGFMTDLSFIGGGIGMFIGNQQFTTRNLTFSKCNTAIYMNWNWVWTLKDVTIDSCGLGLDLSTGGPGAQTVGSALFLDSTITNTPIGVNSSYATTQTGTNGTLIIENVDMTNGVDIAVKDSSSGATILAGKQKVASFVQGNSVSGAATAVKAVQATQDAVTKPDSLLNSAGAVFTRSKPQYENVPVANFVSVKSSGAKGDGSTDDTAAIQKAMDSLTTDQILYFDHGAYIVTDTIKVPKDIKITGEIWPLIMAKGDNFANMENPRPVFQVGQPGDTGAVEMSDLMFETVGAAPGAIMIEWNLKASSQGAAGMWDVHNRIGGSAGTNLLVGQCAKNNGTTHDANPACEGAFMMMHITSSASDVYLENTWFWVADHDLEPTANSAQIDIYNGRGVLIESQGPVWLYGTSSEHSVLYNYQLVNASAVYMALIQTETAYFQGNPAAPAPFTVNATWSDPSFEGATSKTAARTWGLRVVDSKDVFVYGAGLYSFFDDYNQECLVGENCQDNMVSLESSTVHLFGLSTKASTNMVTVDGESKALDADNRSTFCATLSYFTSQA</sequence>
<reference evidence="3" key="1">
    <citation type="submission" date="2023-06" db="EMBL/GenBank/DDBJ databases">
        <authorList>
            <person name="Noh H."/>
        </authorList>
    </citation>
    <scope>NUCLEOTIDE SEQUENCE</scope>
    <source>
        <strain evidence="3">DUCC20226</strain>
    </source>
</reference>
<dbReference type="InterPro" id="IPR039279">
    <property type="entry name" value="QRT3-like"/>
</dbReference>
<evidence type="ECO:0000259" key="2">
    <source>
        <dbReference type="Pfam" id="PF12708"/>
    </source>
</evidence>
<dbReference type="InterPro" id="IPR024535">
    <property type="entry name" value="RHGA/B-epi-like_pectate_lyase"/>
</dbReference>
<dbReference type="PANTHER" id="PTHR33928:SF2">
    <property type="entry name" value="PECTATE LYASE SUPERFAMILY PROTEIN DOMAIN-CONTAINING PROTEIN-RELATED"/>
    <property type="match status" value="1"/>
</dbReference>
<dbReference type="FunFam" id="2.160.20.10:FF:000023">
    <property type="entry name" value="Exo-beta-1,3-glucanase Exg0"/>
    <property type="match status" value="1"/>
</dbReference>
<proteinExistence type="predicted"/>
<dbReference type="PANTHER" id="PTHR33928">
    <property type="entry name" value="POLYGALACTURONASE QRT3"/>
    <property type="match status" value="1"/>
</dbReference>
<organism evidence="3 4">
    <name type="scientific">Phomopsis amygdali</name>
    <name type="common">Fusicoccum amygdali</name>
    <dbReference type="NCBI Taxonomy" id="1214568"/>
    <lineage>
        <taxon>Eukaryota</taxon>
        <taxon>Fungi</taxon>
        <taxon>Dikarya</taxon>
        <taxon>Ascomycota</taxon>
        <taxon>Pezizomycotina</taxon>
        <taxon>Sordariomycetes</taxon>
        <taxon>Sordariomycetidae</taxon>
        <taxon>Diaporthales</taxon>
        <taxon>Diaporthaceae</taxon>
        <taxon>Diaporthe</taxon>
    </lineage>
</organism>
<dbReference type="Gene3D" id="2.160.20.10">
    <property type="entry name" value="Single-stranded right-handed beta-helix, Pectin lyase-like"/>
    <property type="match status" value="2"/>
</dbReference>
<dbReference type="Proteomes" id="UP001265746">
    <property type="component" value="Unassembled WGS sequence"/>
</dbReference>
<keyword evidence="1" id="KW-0732">Signal</keyword>
<feature type="signal peptide" evidence="1">
    <location>
        <begin position="1"/>
        <end position="18"/>
    </location>
</feature>
<gene>
    <name evidence="3" type="ORF">N8I77_007654</name>
</gene>
<evidence type="ECO:0000256" key="1">
    <source>
        <dbReference type="SAM" id="SignalP"/>
    </source>
</evidence>
<dbReference type="InterPro" id="IPR011050">
    <property type="entry name" value="Pectin_lyase_fold/virulence"/>
</dbReference>